<dbReference type="Gene3D" id="1.10.10.60">
    <property type="entry name" value="Homeodomain-like"/>
    <property type="match status" value="1"/>
</dbReference>
<accession>A0ABP6WNG5</accession>
<dbReference type="InterPro" id="IPR036397">
    <property type="entry name" value="RNaseH_sf"/>
</dbReference>
<dbReference type="Pfam" id="PF00665">
    <property type="entry name" value="rve"/>
    <property type="match status" value="1"/>
</dbReference>
<dbReference type="EMBL" id="BAAAYR010000001">
    <property type="protein sequence ID" value="GAA3553168.1"/>
    <property type="molecule type" value="Genomic_DNA"/>
</dbReference>
<protein>
    <submittedName>
        <fullName evidence="4">IS30-like element ISCg2 family transposase</fullName>
    </submittedName>
</protein>
<evidence type="ECO:0000256" key="1">
    <source>
        <dbReference type="ARBA" id="ARBA00023172"/>
    </source>
</evidence>
<feature type="domain" description="Integrase catalytic" evidence="3">
    <location>
        <begin position="226"/>
        <end position="389"/>
    </location>
</feature>
<dbReference type="PANTHER" id="PTHR10948:SF23">
    <property type="entry name" value="TRANSPOSASE INSI FOR INSERTION SEQUENCE ELEMENT IS30A-RELATED"/>
    <property type="match status" value="1"/>
</dbReference>
<sequence>MTYSVEVRQRAFTLLGQGWSPRQVGLELGVSRVGVSLWRRQVGGVIRERPALSARYLSRAERYELARLHDAGHGVREIGRRLGRSASTISRELARPRRPSGARGRPAGRGVGYAPEACHQAAAAARTRARTSKLSRQPALQAWVQARLDERYSPAQIAGRLRVEHPDDEQMRISHETIYRAIYIRPRGELKRELRAHLRTGRELRRRRATRQTQQTRGRIVDAVSISERPDDVETRLVPGDYEGDLMLGPTGTTAAIGTLVERTSGHLTAFLLPERHTADATLAGLLDAVTRTGWPMRTLTWDRGHEMARHAQFSIATGIQVYFADPHAPWQRGSNENTNGLLREYFPRGRDLATATDAELQAAVDQLNNRPRQRHDFLNPNEVLTAILDQDQQTAGVATTD</sequence>
<dbReference type="NCBIfam" id="NF033563">
    <property type="entry name" value="transpos_IS30"/>
    <property type="match status" value="1"/>
</dbReference>
<dbReference type="InterPro" id="IPR053392">
    <property type="entry name" value="Transposase_IS30-like"/>
</dbReference>
<evidence type="ECO:0000259" key="3">
    <source>
        <dbReference type="PROSITE" id="PS50994"/>
    </source>
</evidence>
<keyword evidence="1" id="KW-0233">DNA recombination</keyword>
<dbReference type="InterPro" id="IPR051917">
    <property type="entry name" value="Transposase-Integrase"/>
</dbReference>
<organism evidence="4 5">
    <name type="scientific">Microlunatus spumicola</name>
    <dbReference type="NCBI Taxonomy" id="81499"/>
    <lineage>
        <taxon>Bacteria</taxon>
        <taxon>Bacillati</taxon>
        <taxon>Actinomycetota</taxon>
        <taxon>Actinomycetes</taxon>
        <taxon>Propionibacteriales</taxon>
        <taxon>Propionibacteriaceae</taxon>
        <taxon>Microlunatus</taxon>
    </lineage>
</organism>
<name>A0ABP6WNG5_9ACTN</name>
<comment type="caution">
    <text evidence="4">The sequence shown here is derived from an EMBL/GenBank/DDBJ whole genome shotgun (WGS) entry which is preliminary data.</text>
</comment>
<reference evidence="5" key="1">
    <citation type="journal article" date="2019" name="Int. J. Syst. Evol. Microbiol.">
        <title>The Global Catalogue of Microorganisms (GCM) 10K type strain sequencing project: providing services to taxonomists for standard genome sequencing and annotation.</title>
        <authorList>
            <consortium name="The Broad Institute Genomics Platform"/>
            <consortium name="The Broad Institute Genome Sequencing Center for Infectious Disease"/>
            <person name="Wu L."/>
            <person name="Ma J."/>
        </authorList>
    </citation>
    <scope>NUCLEOTIDE SEQUENCE [LARGE SCALE GENOMIC DNA]</scope>
    <source>
        <strain evidence="5">JCM 16540</strain>
    </source>
</reference>
<gene>
    <name evidence="4" type="ORF">GCM10022197_05310</name>
</gene>
<evidence type="ECO:0000313" key="5">
    <source>
        <dbReference type="Proteomes" id="UP001500767"/>
    </source>
</evidence>
<dbReference type="Pfam" id="PF13936">
    <property type="entry name" value="HTH_38"/>
    <property type="match status" value="1"/>
</dbReference>
<feature type="region of interest" description="Disordered" evidence="2">
    <location>
        <begin position="87"/>
        <end position="112"/>
    </location>
</feature>
<evidence type="ECO:0000256" key="2">
    <source>
        <dbReference type="SAM" id="MobiDB-lite"/>
    </source>
</evidence>
<dbReference type="SUPFAM" id="SSF53098">
    <property type="entry name" value="Ribonuclease H-like"/>
    <property type="match status" value="1"/>
</dbReference>
<dbReference type="RefSeq" id="WP_204912352.1">
    <property type="nucleotide sequence ID" value="NZ_BAAAYR010000001.1"/>
</dbReference>
<proteinExistence type="predicted"/>
<dbReference type="Proteomes" id="UP001500767">
    <property type="component" value="Unassembled WGS sequence"/>
</dbReference>
<dbReference type="PANTHER" id="PTHR10948">
    <property type="entry name" value="TRANSPOSASE"/>
    <property type="match status" value="1"/>
</dbReference>
<dbReference type="Gene3D" id="3.30.420.10">
    <property type="entry name" value="Ribonuclease H-like superfamily/Ribonuclease H"/>
    <property type="match status" value="1"/>
</dbReference>
<dbReference type="InterPro" id="IPR012337">
    <property type="entry name" value="RNaseH-like_sf"/>
</dbReference>
<evidence type="ECO:0000313" key="4">
    <source>
        <dbReference type="EMBL" id="GAA3553168.1"/>
    </source>
</evidence>
<dbReference type="InterPro" id="IPR025246">
    <property type="entry name" value="IS30-like_HTH"/>
</dbReference>
<dbReference type="PROSITE" id="PS50994">
    <property type="entry name" value="INTEGRASE"/>
    <property type="match status" value="1"/>
</dbReference>
<dbReference type="InterPro" id="IPR001584">
    <property type="entry name" value="Integrase_cat-core"/>
</dbReference>
<keyword evidence="5" id="KW-1185">Reference proteome</keyword>